<reference evidence="4" key="3">
    <citation type="submission" date="2025-05" db="UniProtKB">
        <authorList>
            <consortium name="RefSeq"/>
        </authorList>
    </citation>
    <scope>NUCLEOTIDE SEQUENCE [LARGE SCALE GENOMIC DNA]</scope>
</reference>
<evidence type="ECO:0000313" key="3">
    <source>
        <dbReference type="EnsemblPlants" id="MELO3C013346.2.1"/>
    </source>
</evidence>
<organism evidence="4 6">
    <name type="scientific">Cucumis melo</name>
    <name type="common">Muskmelon</name>
    <dbReference type="NCBI Taxonomy" id="3656"/>
    <lineage>
        <taxon>Eukaryota</taxon>
        <taxon>Viridiplantae</taxon>
        <taxon>Streptophyta</taxon>
        <taxon>Embryophyta</taxon>
        <taxon>Tracheophyta</taxon>
        <taxon>Spermatophyta</taxon>
        <taxon>Magnoliopsida</taxon>
        <taxon>eudicotyledons</taxon>
        <taxon>Gunneridae</taxon>
        <taxon>Pentapetalae</taxon>
        <taxon>rosids</taxon>
        <taxon>fabids</taxon>
        <taxon>Cucurbitales</taxon>
        <taxon>Cucurbitaceae</taxon>
        <taxon>Benincaseae</taxon>
        <taxon>Cucumis</taxon>
    </lineage>
</organism>
<dbReference type="GeneID" id="103490278"/>
<dbReference type="Proteomes" id="UP001652600">
    <property type="component" value="Chromosome 1"/>
</dbReference>
<dbReference type="KEGG" id="cmo:103490278"/>
<evidence type="ECO:0000313" key="5">
    <source>
        <dbReference type="RefSeq" id="XP_008447944.1"/>
    </source>
</evidence>
<name>A0A1S4DX05_CUCME</name>
<feature type="compositionally biased region" description="Basic residues" evidence="2">
    <location>
        <begin position="52"/>
        <end position="61"/>
    </location>
</feature>
<dbReference type="InterPro" id="IPR007942">
    <property type="entry name" value="PLipase-like"/>
</dbReference>
<dbReference type="eggNOG" id="ENOG502RUJZ">
    <property type="taxonomic scope" value="Eukaryota"/>
</dbReference>
<dbReference type="OrthoDB" id="1506770at2759"/>
<dbReference type="RefSeq" id="XP_008447944.1">
    <property type="nucleotide sequence ID" value="XM_008449722.2"/>
</dbReference>
<reference evidence="3" key="1">
    <citation type="submission" date="2023-03" db="UniProtKB">
        <authorList>
            <consortium name="EnsemblPlants"/>
        </authorList>
    </citation>
    <scope>IDENTIFICATION</scope>
</reference>
<dbReference type="Pfam" id="PF05278">
    <property type="entry name" value="PEARLI-4"/>
    <property type="match status" value="1"/>
</dbReference>
<evidence type="ECO:0000313" key="6">
    <source>
        <dbReference type="RefSeq" id="XP_008447945.1"/>
    </source>
</evidence>
<accession>A0A1S4DX05</accession>
<dbReference type="SMR" id="A0A1S4DX05"/>
<protein>
    <submittedName>
        <fullName evidence="5 6">Uncharacterized protein LOC103490278</fullName>
    </submittedName>
</protein>
<evidence type="ECO:0000256" key="1">
    <source>
        <dbReference type="SAM" id="Coils"/>
    </source>
</evidence>
<feature type="region of interest" description="Disordered" evidence="2">
    <location>
        <begin position="31"/>
        <end position="78"/>
    </location>
</feature>
<dbReference type="Gramene" id="MELO3C013346.2.1">
    <property type="protein sequence ID" value="MELO3C013346.2.1"/>
    <property type="gene ID" value="MELO3C013346.2"/>
</dbReference>
<evidence type="ECO:0000256" key="2">
    <source>
        <dbReference type="SAM" id="MobiDB-lite"/>
    </source>
</evidence>
<dbReference type="PANTHER" id="PTHR35358:SF7">
    <property type="entry name" value="EXPRESSED PROTEIN"/>
    <property type="match status" value="1"/>
</dbReference>
<dbReference type="EnsemblPlants" id="MELO3C013346.2.1">
    <property type="protein sequence ID" value="MELO3C013346.2.1"/>
    <property type="gene ID" value="MELO3C013346.2"/>
</dbReference>
<gene>
    <name evidence="5 6" type="primary">LOC103490278</name>
    <name evidence="3" type="synonym">103490278</name>
</gene>
<keyword evidence="4" id="KW-1185">Reference proteome</keyword>
<dbReference type="RefSeq" id="XP_008447945.1">
    <property type="nucleotide sequence ID" value="XM_008449723.2"/>
</dbReference>
<reference evidence="6" key="2">
    <citation type="submission" date="2025-04" db="UniProtKB">
        <authorList>
            <consortium name="RefSeq"/>
        </authorList>
    </citation>
    <scope>IDENTIFICATION</scope>
</reference>
<sequence length="414" mass="46736">MAERRKVRPDCIYASNPFHECTEYCIKKTAESKAGKDKKSKGSFRLDISKSFGRKKGSRPKPPKEVDGGRYSSTVPNEVQSLNSRTVPIEAQSLNSRISSKKNVESINGGHISPAKRFYSEEIHPEESSLTVEQYDTPRIPSTDSFIMPEYSEDAPKQGSIRMLEQMTNNKNGGGNHETFFENRTLNVNNGKERFRRQSSESSFSLSGFEQTLVDSDEGEIESVNSEQCVPVGKYHVKSSFSSILTSIFEKYGDIAATCKLESVSMRSYYLECVCYVIQELQSTEFHQLTKSKVKELLAIFKDVESSEIDVTWLKSRLNEIAQAVELRSQHRAIEAAKTDCEQNLESIKKELDAQMADLALKEKELSDAKTKVAETEARLSELELKSSQLKEMISSIDSKVENFRCKPFSDDLL</sequence>
<proteinExistence type="predicted"/>
<dbReference type="AlphaFoldDB" id="A0A1S4DX05"/>
<feature type="coiled-coil region" evidence="1">
    <location>
        <begin position="331"/>
        <end position="393"/>
    </location>
</feature>
<dbReference type="PANTHER" id="PTHR35358">
    <property type="entry name" value="OS06G0711100 PROTEIN"/>
    <property type="match status" value="1"/>
</dbReference>
<keyword evidence="1" id="KW-0175">Coiled coil</keyword>
<evidence type="ECO:0000313" key="4">
    <source>
        <dbReference type="Proteomes" id="UP001652600"/>
    </source>
</evidence>